<dbReference type="VEuPathDB" id="FungiDB:GGTG_00797"/>
<reference evidence="1" key="3">
    <citation type="submission" date="2010-09" db="EMBL/GenBank/DDBJ databases">
        <title>Annotation of Gaeumannomyces graminis var. tritici R3-111a-1.</title>
        <authorList>
            <consortium name="The Broad Institute Genome Sequencing Platform"/>
            <person name="Ma L.-J."/>
            <person name="Dead R."/>
            <person name="Young S.K."/>
            <person name="Zeng Q."/>
            <person name="Gargeya S."/>
            <person name="Fitzgerald M."/>
            <person name="Haas B."/>
            <person name="Abouelleil A."/>
            <person name="Alvarado L."/>
            <person name="Arachchi H.M."/>
            <person name="Berlin A."/>
            <person name="Brown A."/>
            <person name="Chapman S.B."/>
            <person name="Chen Z."/>
            <person name="Dunbar C."/>
            <person name="Freedman E."/>
            <person name="Gearin G."/>
            <person name="Gellesch M."/>
            <person name="Goldberg J."/>
            <person name="Griggs A."/>
            <person name="Gujja S."/>
            <person name="Heiman D."/>
            <person name="Howarth C."/>
            <person name="Larson L."/>
            <person name="Lui A."/>
            <person name="MacDonald P.J.P."/>
            <person name="Mehta T."/>
            <person name="Montmayeur A."/>
            <person name="Murphy C."/>
            <person name="Neiman D."/>
            <person name="Pearson M."/>
            <person name="Priest M."/>
            <person name="Roberts A."/>
            <person name="Saif S."/>
            <person name="Shea T."/>
            <person name="Shenoy N."/>
            <person name="Sisk P."/>
            <person name="Stolte C."/>
            <person name="Sykes S."/>
            <person name="Yandava C."/>
            <person name="Wortman J."/>
            <person name="Nusbaum C."/>
            <person name="Birren B."/>
        </authorList>
    </citation>
    <scope>NUCLEOTIDE SEQUENCE</scope>
    <source>
        <strain evidence="1">R3-111a-1</strain>
    </source>
</reference>
<reference evidence="2" key="5">
    <citation type="submission" date="2018-04" db="UniProtKB">
        <authorList>
            <consortium name="EnsemblFungi"/>
        </authorList>
    </citation>
    <scope>IDENTIFICATION</scope>
    <source>
        <strain evidence="2">R3-111a-1</strain>
    </source>
</reference>
<gene>
    <name evidence="2" type="primary">20341255</name>
    <name evidence="1" type="ORF">GGTG_00797</name>
</gene>
<evidence type="ECO:0000313" key="3">
    <source>
        <dbReference type="Proteomes" id="UP000006039"/>
    </source>
</evidence>
<dbReference type="Proteomes" id="UP000006039">
    <property type="component" value="Unassembled WGS sequence"/>
</dbReference>
<proteinExistence type="predicted"/>
<reference evidence="3" key="1">
    <citation type="submission" date="2010-07" db="EMBL/GenBank/DDBJ databases">
        <title>The genome sequence of Gaeumannomyces graminis var. tritici strain R3-111a-1.</title>
        <authorList>
            <consortium name="The Broad Institute Genome Sequencing Platform"/>
            <person name="Ma L.-J."/>
            <person name="Dead R."/>
            <person name="Young S."/>
            <person name="Zeng Q."/>
            <person name="Koehrsen M."/>
            <person name="Alvarado L."/>
            <person name="Berlin A."/>
            <person name="Chapman S.B."/>
            <person name="Chen Z."/>
            <person name="Freedman E."/>
            <person name="Gellesch M."/>
            <person name="Goldberg J."/>
            <person name="Griggs A."/>
            <person name="Gujja S."/>
            <person name="Heilman E.R."/>
            <person name="Heiman D."/>
            <person name="Hepburn T."/>
            <person name="Howarth C."/>
            <person name="Jen D."/>
            <person name="Larson L."/>
            <person name="Mehta T."/>
            <person name="Neiman D."/>
            <person name="Pearson M."/>
            <person name="Roberts A."/>
            <person name="Saif S."/>
            <person name="Shea T."/>
            <person name="Shenoy N."/>
            <person name="Sisk P."/>
            <person name="Stolte C."/>
            <person name="Sykes S."/>
            <person name="Walk T."/>
            <person name="White J."/>
            <person name="Yandava C."/>
            <person name="Haas B."/>
            <person name="Nusbaum C."/>
            <person name="Birren B."/>
        </authorList>
    </citation>
    <scope>NUCLEOTIDE SEQUENCE [LARGE SCALE GENOMIC DNA]</scope>
    <source>
        <strain evidence="3">R3-111a-1</strain>
    </source>
</reference>
<accession>J3NHR0</accession>
<keyword evidence="3" id="KW-1185">Reference proteome</keyword>
<reference evidence="2" key="4">
    <citation type="journal article" date="2015" name="G3 (Bethesda)">
        <title>Genome sequences of three phytopathogenic species of the Magnaporthaceae family of fungi.</title>
        <authorList>
            <person name="Okagaki L.H."/>
            <person name="Nunes C.C."/>
            <person name="Sailsbery J."/>
            <person name="Clay B."/>
            <person name="Brown D."/>
            <person name="John T."/>
            <person name="Oh Y."/>
            <person name="Young N."/>
            <person name="Fitzgerald M."/>
            <person name="Haas B.J."/>
            <person name="Zeng Q."/>
            <person name="Young S."/>
            <person name="Adiconis X."/>
            <person name="Fan L."/>
            <person name="Levin J.Z."/>
            <person name="Mitchell T.K."/>
            <person name="Okubara P.A."/>
            <person name="Farman M.L."/>
            <person name="Kohn L.M."/>
            <person name="Birren B."/>
            <person name="Ma L.-J."/>
            <person name="Dean R.A."/>
        </authorList>
    </citation>
    <scope>NUCLEOTIDE SEQUENCE</scope>
    <source>
        <strain evidence="2">R3-111a-1</strain>
    </source>
</reference>
<evidence type="ECO:0000313" key="2">
    <source>
        <dbReference type="EnsemblFungi" id="EJT80803"/>
    </source>
</evidence>
<evidence type="ECO:0000313" key="1">
    <source>
        <dbReference type="EMBL" id="EJT80803.1"/>
    </source>
</evidence>
<dbReference type="HOGENOM" id="CLU_1992781_0_0_1"/>
<reference evidence="1" key="2">
    <citation type="submission" date="2010-07" db="EMBL/GenBank/DDBJ databases">
        <authorList>
            <consortium name="The Broad Institute Genome Sequencing Platform"/>
            <consortium name="Broad Institute Genome Sequencing Center for Infectious Disease"/>
            <person name="Ma L.-J."/>
            <person name="Dead R."/>
            <person name="Young S."/>
            <person name="Zeng Q."/>
            <person name="Koehrsen M."/>
            <person name="Alvarado L."/>
            <person name="Berlin A."/>
            <person name="Chapman S.B."/>
            <person name="Chen Z."/>
            <person name="Freedman E."/>
            <person name="Gellesch M."/>
            <person name="Goldberg J."/>
            <person name="Griggs A."/>
            <person name="Gujja S."/>
            <person name="Heilman E.R."/>
            <person name="Heiman D."/>
            <person name="Hepburn T."/>
            <person name="Howarth C."/>
            <person name="Jen D."/>
            <person name="Larson L."/>
            <person name="Mehta T."/>
            <person name="Neiman D."/>
            <person name="Pearson M."/>
            <person name="Roberts A."/>
            <person name="Saif S."/>
            <person name="Shea T."/>
            <person name="Shenoy N."/>
            <person name="Sisk P."/>
            <person name="Stolte C."/>
            <person name="Sykes S."/>
            <person name="Walk T."/>
            <person name="White J."/>
            <person name="Yandava C."/>
            <person name="Haas B."/>
            <person name="Nusbaum C."/>
            <person name="Birren B."/>
        </authorList>
    </citation>
    <scope>NUCLEOTIDE SEQUENCE</scope>
    <source>
        <strain evidence="1">R3-111a-1</strain>
    </source>
</reference>
<sequence>MQIILSRILKSFASRALIRQMGWLHERTVFRLQIDMGGGQSSPQGLMILAHATSQRCGGADERGPRRQEELAAPWLVLQTNGGNLLLSPANGTDGWSSACSAVRVHHLVRNEKRQKQCFCLFYLA</sequence>
<dbReference type="RefSeq" id="XP_009216812.1">
    <property type="nucleotide sequence ID" value="XM_009218548.1"/>
</dbReference>
<name>J3NHR0_GAET3</name>
<protein>
    <submittedName>
        <fullName evidence="1 2">Uncharacterized protein</fullName>
    </submittedName>
</protein>
<dbReference type="EMBL" id="GL385395">
    <property type="protein sequence ID" value="EJT80803.1"/>
    <property type="molecule type" value="Genomic_DNA"/>
</dbReference>
<dbReference type="AlphaFoldDB" id="J3NHR0"/>
<dbReference type="GeneID" id="20341255"/>
<dbReference type="EnsemblFungi" id="EJT80803">
    <property type="protein sequence ID" value="EJT80803"/>
    <property type="gene ID" value="GGTG_00797"/>
</dbReference>
<organism evidence="1">
    <name type="scientific">Gaeumannomyces tritici (strain R3-111a-1)</name>
    <name type="common">Wheat and barley take-all root rot fungus</name>
    <name type="synonym">Gaeumannomyces graminis var. tritici</name>
    <dbReference type="NCBI Taxonomy" id="644352"/>
    <lineage>
        <taxon>Eukaryota</taxon>
        <taxon>Fungi</taxon>
        <taxon>Dikarya</taxon>
        <taxon>Ascomycota</taxon>
        <taxon>Pezizomycotina</taxon>
        <taxon>Sordariomycetes</taxon>
        <taxon>Sordariomycetidae</taxon>
        <taxon>Magnaporthales</taxon>
        <taxon>Magnaporthaceae</taxon>
        <taxon>Gaeumannomyces</taxon>
    </lineage>
</organism>